<feature type="region of interest" description="Disordered" evidence="15">
    <location>
        <begin position="625"/>
        <end position="652"/>
    </location>
</feature>
<evidence type="ECO:0000256" key="15">
    <source>
        <dbReference type="SAM" id="MobiDB-lite"/>
    </source>
</evidence>
<dbReference type="InterPro" id="IPR043157">
    <property type="entry name" value="Dynein_AAA1S"/>
</dbReference>
<dbReference type="Gene3D" id="1.20.1270.280">
    <property type="match status" value="1"/>
</dbReference>
<dbReference type="InterPro" id="IPR041589">
    <property type="entry name" value="DNAH3_AAA_lid_1"/>
</dbReference>
<dbReference type="InterPro" id="IPR003593">
    <property type="entry name" value="AAA+_ATPase"/>
</dbReference>
<keyword evidence="10" id="KW-0969">Cilium</keyword>
<dbReference type="InterPro" id="IPR013602">
    <property type="entry name" value="Dynein_heavy_linker"/>
</dbReference>
<reference evidence="17" key="2">
    <citation type="journal article" date="2021" name="Genome Biol. Evol.">
        <title>Developing a high-quality reference genome for a parasitic bivalve with doubly uniparental inheritance (Bivalvia: Unionida).</title>
        <authorList>
            <person name="Smith C.H."/>
        </authorList>
    </citation>
    <scope>NUCLEOTIDE SEQUENCE</scope>
    <source>
        <strain evidence="17">CHS0354</strain>
        <tissue evidence="17">Mantle</tissue>
    </source>
</reference>
<dbReference type="Gene3D" id="1.10.472.130">
    <property type="match status" value="1"/>
</dbReference>
<keyword evidence="3" id="KW-0963">Cytoplasm</keyword>
<feature type="region of interest" description="Disordered" evidence="15">
    <location>
        <begin position="3830"/>
        <end position="3856"/>
    </location>
</feature>
<dbReference type="InterPro" id="IPR041228">
    <property type="entry name" value="Dynein_C"/>
</dbReference>
<dbReference type="Pfam" id="PF08393">
    <property type="entry name" value="DHC_N2"/>
    <property type="match status" value="1"/>
</dbReference>
<dbReference type="Gene3D" id="1.20.140.100">
    <property type="entry name" value="Dynein heavy chain, N-terminal domain 2"/>
    <property type="match status" value="1"/>
</dbReference>
<gene>
    <name evidence="17" type="ORF">CHS0354_032327</name>
</gene>
<keyword evidence="11" id="KW-0505">Motor protein</keyword>
<proteinExistence type="inferred from homology"/>
<dbReference type="Gene3D" id="1.20.920.20">
    <property type="match status" value="1"/>
</dbReference>
<comment type="similarity">
    <text evidence="2">Belongs to the dynein heavy chain family.</text>
</comment>
<dbReference type="Pfam" id="PF08385">
    <property type="entry name" value="DHC_N1"/>
    <property type="match status" value="2"/>
</dbReference>
<dbReference type="InterPro" id="IPR027417">
    <property type="entry name" value="P-loop_NTPase"/>
</dbReference>
<evidence type="ECO:0000259" key="16">
    <source>
        <dbReference type="SMART" id="SM00382"/>
    </source>
</evidence>
<keyword evidence="13" id="KW-0966">Cell projection</keyword>
<keyword evidence="9 14" id="KW-0175">Coiled coil</keyword>
<evidence type="ECO:0000256" key="9">
    <source>
        <dbReference type="ARBA" id="ARBA00023054"/>
    </source>
</evidence>
<dbReference type="Gene3D" id="1.10.8.710">
    <property type="match status" value="1"/>
</dbReference>
<dbReference type="InterPro" id="IPR042222">
    <property type="entry name" value="Dynein_2_N"/>
</dbReference>
<evidence type="ECO:0000256" key="3">
    <source>
        <dbReference type="ARBA" id="ARBA00022490"/>
    </source>
</evidence>
<dbReference type="FunFam" id="1.10.287.2620:FF:000001">
    <property type="entry name" value="Cytoplasmic dynein heavy chain 1"/>
    <property type="match status" value="1"/>
</dbReference>
<keyword evidence="12" id="KW-0206">Cytoskeleton</keyword>
<dbReference type="GO" id="GO:0007018">
    <property type="term" value="P:microtubule-based movement"/>
    <property type="evidence" value="ECO:0007669"/>
    <property type="project" value="InterPro"/>
</dbReference>
<keyword evidence="5" id="KW-0677">Repeat</keyword>
<feature type="compositionally biased region" description="Basic and acidic residues" evidence="15">
    <location>
        <begin position="2486"/>
        <end position="2503"/>
    </location>
</feature>
<evidence type="ECO:0000256" key="2">
    <source>
        <dbReference type="ARBA" id="ARBA00008887"/>
    </source>
</evidence>
<dbReference type="SUPFAM" id="SSF52540">
    <property type="entry name" value="P-loop containing nucleoside triphosphate hydrolases"/>
    <property type="match status" value="3"/>
</dbReference>
<accession>A0AAE0RPZ2</accession>
<keyword evidence="7" id="KW-0067">ATP-binding</keyword>
<feature type="region of interest" description="Disordered" evidence="15">
    <location>
        <begin position="3994"/>
        <end position="4024"/>
    </location>
</feature>
<evidence type="ECO:0000256" key="14">
    <source>
        <dbReference type="SAM" id="Coils"/>
    </source>
</evidence>
<dbReference type="InterPro" id="IPR024317">
    <property type="entry name" value="Dynein_heavy_chain_D4_dom"/>
</dbReference>
<dbReference type="SMART" id="SM00382">
    <property type="entry name" value="AAA"/>
    <property type="match status" value="3"/>
</dbReference>
<dbReference type="EMBL" id="JAEAOA010001910">
    <property type="protein sequence ID" value="KAK3577477.1"/>
    <property type="molecule type" value="Genomic_DNA"/>
</dbReference>
<dbReference type="InterPro" id="IPR013594">
    <property type="entry name" value="Dynein_heavy_tail"/>
</dbReference>
<feature type="compositionally biased region" description="Low complexity" evidence="15">
    <location>
        <begin position="3837"/>
        <end position="3847"/>
    </location>
</feature>
<feature type="compositionally biased region" description="Basic and acidic residues" evidence="15">
    <location>
        <begin position="3994"/>
        <end position="4012"/>
    </location>
</feature>
<dbReference type="FunFam" id="1.10.8.720:FF:000015">
    <property type="entry name" value="Dynein heavy chain 5, axonemal"/>
    <property type="match status" value="1"/>
</dbReference>
<feature type="domain" description="AAA+ ATPase" evidence="16">
    <location>
        <begin position="2975"/>
        <end position="3126"/>
    </location>
</feature>
<evidence type="ECO:0000256" key="10">
    <source>
        <dbReference type="ARBA" id="ARBA00023069"/>
    </source>
</evidence>
<evidence type="ECO:0000256" key="4">
    <source>
        <dbReference type="ARBA" id="ARBA00022701"/>
    </source>
</evidence>
<dbReference type="Gene3D" id="1.20.58.1120">
    <property type="match status" value="1"/>
</dbReference>
<evidence type="ECO:0000313" key="17">
    <source>
        <dbReference type="EMBL" id="KAK3577477.1"/>
    </source>
</evidence>
<name>A0AAE0RPZ2_9BIVA</name>
<comment type="subcellular location">
    <subcellularLocation>
        <location evidence="1">Cytoplasm</location>
        <location evidence="1">Cytoskeleton</location>
        <location evidence="1">Cilium axoneme</location>
    </subcellularLocation>
</comment>
<dbReference type="InterPro" id="IPR042219">
    <property type="entry name" value="AAA_lid_11_sf"/>
</dbReference>
<dbReference type="InterPro" id="IPR026983">
    <property type="entry name" value="DHC"/>
</dbReference>
<dbReference type="InterPro" id="IPR041466">
    <property type="entry name" value="Dynein_AAA5_ext"/>
</dbReference>
<keyword evidence="4" id="KW-0493">Microtubule</keyword>
<evidence type="ECO:0000256" key="7">
    <source>
        <dbReference type="ARBA" id="ARBA00022840"/>
    </source>
</evidence>
<dbReference type="Pfam" id="PF17857">
    <property type="entry name" value="AAA_lid_1"/>
    <property type="match status" value="1"/>
</dbReference>
<feature type="compositionally biased region" description="Polar residues" evidence="15">
    <location>
        <begin position="1210"/>
        <end position="1221"/>
    </location>
</feature>
<keyword evidence="8" id="KW-0243">Dynein</keyword>
<feature type="region of interest" description="Disordered" evidence="15">
    <location>
        <begin position="404"/>
        <end position="425"/>
    </location>
</feature>
<dbReference type="InterPro" id="IPR043160">
    <property type="entry name" value="Dynein_C_barrel"/>
</dbReference>
<comment type="caution">
    <text evidence="17">The sequence shown here is derived from an EMBL/GenBank/DDBJ whole genome shotgun (WGS) entry which is preliminary data.</text>
</comment>
<dbReference type="FunFam" id="1.20.140.100:FF:000003">
    <property type="entry name" value="Dynein, axonemal, heavy chain 5"/>
    <property type="match status" value="1"/>
</dbReference>
<dbReference type="Gene3D" id="1.10.8.1220">
    <property type="match status" value="1"/>
</dbReference>
<dbReference type="Pfam" id="PF18199">
    <property type="entry name" value="Dynein_C"/>
    <property type="match status" value="1"/>
</dbReference>
<dbReference type="GO" id="GO:0008569">
    <property type="term" value="F:minus-end-directed microtubule motor activity"/>
    <property type="evidence" value="ECO:0007669"/>
    <property type="project" value="InterPro"/>
</dbReference>
<dbReference type="Gene3D" id="3.10.490.20">
    <property type="match status" value="1"/>
</dbReference>
<dbReference type="Gene3D" id="1.10.8.720">
    <property type="entry name" value="Region D6 of dynein motor"/>
    <property type="match status" value="1"/>
</dbReference>
<evidence type="ECO:0000256" key="12">
    <source>
        <dbReference type="ARBA" id="ARBA00023212"/>
    </source>
</evidence>
<dbReference type="InterPro" id="IPR041658">
    <property type="entry name" value="AAA_lid_11"/>
</dbReference>
<reference evidence="17" key="3">
    <citation type="submission" date="2023-05" db="EMBL/GenBank/DDBJ databases">
        <authorList>
            <person name="Smith C.H."/>
        </authorList>
    </citation>
    <scope>NUCLEOTIDE SEQUENCE</scope>
    <source>
        <strain evidence="17">CHS0354</strain>
        <tissue evidence="17">Mantle</tissue>
    </source>
</reference>
<evidence type="ECO:0000313" key="18">
    <source>
        <dbReference type="Proteomes" id="UP001195483"/>
    </source>
</evidence>
<dbReference type="GO" id="GO:0005930">
    <property type="term" value="C:axoneme"/>
    <property type="evidence" value="ECO:0007669"/>
    <property type="project" value="UniProtKB-SubCell"/>
</dbReference>
<dbReference type="GO" id="GO:0030286">
    <property type="term" value="C:dynein complex"/>
    <property type="evidence" value="ECO:0007669"/>
    <property type="project" value="UniProtKB-KW"/>
</dbReference>
<keyword evidence="6" id="KW-0547">Nucleotide-binding</keyword>
<dbReference type="Gene3D" id="3.20.180.20">
    <property type="entry name" value="Dynein heavy chain, N-terminal domain 2"/>
    <property type="match status" value="1"/>
</dbReference>
<dbReference type="GO" id="GO:0005524">
    <property type="term" value="F:ATP binding"/>
    <property type="evidence" value="ECO:0007669"/>
    <property type="project" value="UniProtKB-KW"/>
</dbReference>
<evidence type="ECO:0000256" key="11">
    <source>
        <dbReference type="ARBA" id="ARBA00023175"/>
    </source>
</evidence>
<dbReference type="GO" id="GO:0005874">
    <property type="term" value="C:microtubule"/>
    <property type="evidence" value="ECO:0007669"/>
    <property type="project" value="UniProtKB-KW"/>
</dbReference>
<feature type="coiled-coil region" evidence="14">
    <location>
        <begin position="996"/>
        <end position="1023"/>
    </location>
</feature>
<evidence type="ECO:0000256" key="1">
    <source>
        <dbReference type="ARBA" id="ARBA00004430"/>
    </source>
</evidence>
<feature type="compositionally biased region" description="Basic and acidic residues" evidence="15">
    <location>
        <begin position="641"/>
        <end position="652"/>
    </location>
</feature>
<feature type="domain" description="AAA+ ATPase" evidence="16">
    <location>
        <begin position="2638"/>
        <end position="2802"/>
    </location>
</feature>
<dbReference type="Gene3D" id="3.40.50.300">
    <property type="entry name" value="P-loop containing nucleotide triphosphate hydrolases"/>
    <property type="match status" value="5"/>
</dbReference>
<feature type="region of interest" description="Disordered" evidence="15">
    <location>
        <begin position="2486"/>
        <end position="2547"/>
    </location>
</feature>
<feature type="region of interest" description="Disordered" evidence="15">
    <location>
        <begin position="2667"/>
        <end position="2686"/>
    </location>
</feature>
<sequence length="5325" mass="608624">MDERHWWIASKIQETFRIGGYDNPTLLEDFMTEESTLAKINRFFKAGGPCRLFFYCEKPETGHLSTRELHITGTLASLKDSNLERISVLYFLRNSVDKDVDATKMERDVFCGELKHNTIETLTTLLSDIYIPLVKAQKDWGECSMESQTNLMHSMDKFLTALNESTASMQSSKQMMLKQPDHVVLNDFKQQRAAALDPQLISQYEELVNDWINTIEAILTDTSDERFLDPNAGPLSELERWRRRQRLLTNITEQLKGKECKAVIGVLITAKSRLLKKWKGIDAAITDGMNDTKDKVKYLESLKRHFDQLYGFDVTPASIMNTALPGIFNSVKQMDSISRYYARGGFLGLVFTKITNQLVMASKEYIKNCTLTSEDMDTLWEKIELEVKQRDILPTVDPQQRLLRNHVDSKLKGNTSRQKSKEGEDLGLQDESLYGRLKACLTLQGFYREAIRSLKDTLGQSQNLSHFPSVSSMGGPPSFTGRSKQGVTSGQSRVTGQSGAKKGISSLLNDVQGHGVPISDEEAIMNHMDQFCARIRQLIDVINTLAQYTKLVKATSGIPKPRKENLVIDDQSEEDDKTKYRKMNQELQQRPKNLNYDDEEDIELRLTTQTHLASPDRSLKVIAEDDEKAEDSEEQEEEEVVTTKEERKHDPTADQADEVFDVVNNRQGLSDEELAILRKYYHEDEEDEGPSISFILMDHLESMKHAMSDHVTTKTMLDVESKDEARFDDHYSSFQMIVTDVEKFLGAYLRAIFIRKMKTQQGLDIITRFAAVQNRPGIRVTIAEKFVEIFNWYESDLEEVHQIYEQYKENPQMVRNAPPVAGAIHWSRQLLKQIEDPIKVFRDNRAITQLGDFSRIVRIYNRLATALVTFESLWFTQWKSRIDHARNGLKATLFVYHPVTNEIVVNADERVLELIHEAKWLTRLGIQVPESAAAIMQQEERFKNYKSHLELVLNDYREVCTSIPECLKKLFKPHTEHVNQQFQPGLSNLAWNSMNIDAFLHQIHSATQKLKNMERRVHELMESKVYRTMDTIRNFFLFDYEEAISKYWPPLTFRDQMLRSSKVRAAMLQEYVETVMEGLQSVANILAIRKDYSLTSIHTARFTSRSFSSKLRDEYKEKRSKSVTPDPHSKKKIAITIDTAEIERERQKAIEEEKLVMELVDHFRDQVYNAVLFSTCHSLAALAESAGCNSEVVRTVSALSDASSNDSSSPRGNSQPGSRSGSPMVGVKYPSLMRPDSGLSLLSSLTWTSERTHQITYLKFEVEVKFSIPNIIVEPTLDVVQTAITDVATGILEANRNIAWPRDGGEENFYALVNDDDNVVQMVSQLSTVVNDLDPVVKKHLFHFSYYNFLWKDDMHGNFKEFITSDPGMFAIKREVERFLYIEKKVLGIPKVLPVGSICLHTDPIKDSLHGFSLAWKTQFASVLHEEAKKKLDQAVLYRSNVTNRLELHVQSLDQLNSALHLLEELRDMENKIDNIYLPIETMYAKLREFELRLPRNEVEEVDQLREKWQELMDLADQVQEVLLKERRGAFEQELDKQVKTFVVEVIQFRNAFDAQGPAVPGILPEVAVSRLQDFQLRYKAYDAKRKTLDSVSKLFGIVCKPFPELDKTGEELDLLSQLYGLFQKFIAFDTKFKDTLWAEVDLDTSFREVESYWDECLALPSKLKDWDAYNDLKTSLQNYLEVFPLLNSLASKEIRNRHWLQVMQVTNSSIQLESNVFRLKHLLDIGLIKHKAEIEEICRGASRELELEIKMRMTEEEWTEQVLAFEHYKRRGPIFLDKAFTERLLEQLEDAQALLANMLTSRYIGPLRDEAASWAEKLKEVSEVLELWLEVQDLWQYLEAVFSNSITAKELPQEAKRFLRIDKGWTKMMKRAFDTRNVLQSCYGGEVPKAVLLRHVYEELEICFKSLVGYLDNKRRTFPRFYFVSDQILLAILSRPTDLESVKPHLKSLFSAIHDVRLEEAREDIEDVTDEVGFSSQNNIKGATITGHKSRTKTSSVLSNLAREDTPPRIDKRLTQIYNPSSIQHAPTYLPSEGLVEEITIMDAVSVSSADGEILTLQDKVTLYDGVESWLNRLRDSVAKTIREMNISVIKDCENGISIDEWASKYPAQVCRIGMLYHWTKECEQGITEIRYDRKALQGTLKKYFTTISKLPTVLGRGVWRTLEDPMLPVHKSRLECMITQSLYLRDILDNMCQRKLREPSDFEWRRSIRCYFQKTVVEVWDDARSHALSTPETEYEEKSEPLIWILDSSYFYQNEFYGNNTGVALGPATERCFLTMSQALQRYQGSCITGPVGVGKTETVKGLANILGHFIGVFLCSPQSDAIGMGKIVQGSAMDGCWCLFDDAQSLGKMAMSVLINHVESILIALKTKQTCTFLWDGVEVNLKRTVAMHMTVSPSTAPPSFIMSHDVRSLFRNVSLVKPDLSIILKDKCASLGFRTPQVLAARLKVLMELAKDQLPNNFHHHFSILAITGALKKASFKRRFMRDEKTQDRLDTKNKEETSRSNSQASDAPSKPILPQQSSTVTPGSVKLGTGHRKAGTPNPMTTAGKMEHALVCQTIEEIIGPRLTSENMIIFKSILKDVFAGLPEAPPHSLGQSARSRGIDLEASLETQAAEKNLIPHKPWINKCMQLFSMSQVHHGIIIAGPPGSGKSSCIHTLVEGLSMAPRGVSRQSQSSKTSSRATGSNHKLIRINPLVVDDSSLMFGSLSQTGDWVDGIFTNACRKANRNQSKTWICLDGPLHAGWADNFNSILNGDRVLHLKNGDKLFLSDNITIIFETDNLSEASPATVARSGIVFIDKDLVGWRPIAKAWLENRTPQEIHVLQRAFQKTVDPVSNFIFNEAKPRLRLSEVGLFKTCLGLLSAMLADNIEIGGELHIERLYLFCLIWTFGGLLEAQDRKSFSDLLKTLSTALPDDDRDICVFDYYVDESGEWDPWISRVPEAVYADNQDMLGEVFVDTVNTIRTRLLMDFASASGQNVLLVGAPGSGKTTLINEFMDVQDPQTSVCKRLVFSGASTSKQLQHFIESNIYHRQGFVYGAKEKKKLKVFIDDVNLPLEDEYGVQKCNELLRQLLDDKVLCTLQKPFEWRTVEGLTVVSAMAMSDHPSISTHSIPERLLRHFAVFNLPSPQDDALKTIVHGILEANVTDNDKPGLEIELHNKIVKASCEILTAVQNVLRLTPMAGRYHYLFTLKDITTCFQCLKRLPDESMADEYMVVSLWKHEINRIMRDRLARSADLNYFDKTMANTIETHWPVLENPLKENFVTFPIDARLYQRPLTSVGVKQIKIALQPIESLRDLHSCLNTHLTRYNEEFGNVRLNIMLSDFAIAHIVRVHRVLSFHHGGNILLIGAVGSHLTTLCQLSLHVADVPVQKVDTSKQSNFLDGLRSAIRLTGSEGKILTLMFTARDVEDPVYLDAINSLLISGEYPHLFSNDEMEGLLLAIGPAMKREFPSMSVDPMKFFIARVRCNLHILICLPPNHKLLKIAASQFPGLLSGCSINWMCDWPQEALLGEASYFTTKYQLTEEFENLRDSITLCLANIHSFVLRDCRQMPWAGDLNPEITLSSITQHEKKKDQLKVSTVKVPNLPYSKVILHDRIRLHHKKQGVSAKNEVYVGPTTYRRLMECFRYLYHKKSQERTESVEQLKKVIATLERTRADAKSMKKLIKTETISFDEAKVTTEELLKKLTDEATILEKLKAKIGLSTSLDAYLHLNEMATEQDVEDELLHQEEYDDYDKEFDKMREATLKTRQVQAKEEHALAQKNVEECLKQLEYAKEQVLFWKGKVDRQCVERLKGFASPPYTVGQVMEMVMLLIGKRLPSQRIMDVREPVGKDDMSSRMSSSSSGTKIIRKSKGKDAGDRVDRHQWKTMLLTMNDTTKFVDMLHNVPWEEGLPEDVLRAVESYLAHGKDGELGVTGEGSLLENAQDVAIKAIKRSSSPNATKGITIAGAKYSSEDCAVLVQYTIAIVEYTRRCGPLKAARERLHELKREIEENERLQKERDEAPKEEARESTPEPDQEYSEIDLPRIKENVNELQRQFDKSVIKKHSLEIKLTSMKESLKAATELIESLQVQEENWKMYVKEHDCNELLLPNCITAAAFLTYCGPCNIDTRKRMGEFFMQVCEHHGMPMPKRRLFRNMELMEFLYTPLDVMHLEMLRLPITRLMLENAIFLMQEESVTAWPLVCDPTSRVIDWLKMYMHEKGLVKVRYDELRSQLENCLSDGSPLLVTDCNINKLARDGRFTHAIQKCNDFVNGKARFKIIVEDHEVECDPRFRLFLHTTVEPHEVPCELAAYASVMYFQLSRSCIEEELLDQFMSKEKSRLEGERDTLRTERQENLQMLFRLEKQMKENLASDVVLIRNLPATKKLAELKKQYDETEENLARVANSENSIQKSKEGFRQIAQRAAVCFDVSQYMREINPLYQISYSCFLRLFEGAIAHSERIPPKQVLEKVTSTAYNYTARSLLERDRFIFALLLAIEVEDSNKNINCGEREFLISPNFSSVVMTSLGFIPPPDSKIPQTKKPFDWMTDDQFHNLQVLATHFEWFQEMFDRMPRDGRETQWRNLCESDSPETVPLPDKMDDIYKPMQRLCVVRAVRSDRLMQASTMFVNAVLGKKYFGDVPLDLPTMLRQSSTDVPLLMMYKIDADSALRLFSDFASKKQAKTLILPVYESNPNSERTAKKYIKKAASEGSWVFLQNAHNAPNLLLNLDSIMAECENPDSNFRIWIASQADASVLPVRLLQNSVKVVIETPKVMKDSLLRSFTWFEPDILKQSPRAEWPVVLHNLCYLHAVIQLRTRFGFGGWNNPADLQQIGHSDFLEGLSFMIAEFKEPLNYMAADGSQQPRITSWTGIRYMLSEVVYGSYFTDYYDQQSLSAIVDYWISPTAIKKDFEVARLKYRHPAAFFNPNVRLNSLIQALDGLGYHFLEVPEACHLHPSVEFKSTIAAAIMERQIALPFSQTLLGDDQYVFTRLNKIYDGMPSSETLMHKLFPRPPTPFDGPALAGISNQSNNPAVVSYGAFATASYASLKMRKDVELWEICYTMLQRVPKAYPKDFIIEKVKKTGGFTTFNNYIMKELETMYKLLTEIKYSLTMIRNACETNNYGDQVSDSVLSIADDLFHLRIPALWCHMSGNSAPPLTWSLAQWLTELQNRCHHFEKILVLGREKMPAYWLGAFFNPRGLLALMKQECIRQFCGDRSGNFEQFVFQTEVTSRDKDHLRDPPQEGMFVYGIYMWGCAWEKTTGELQDAPPRSGYATLPVVHLTCVLMSEKPALQDPNRAAETYQCPVYPSRIAARESVMEIDVRREGISASRWALRGLSATIRPY</sequence>
<keyword evidence="18" id="KW-1185">Reference proteome</keyword>
<dbReference type="Pfam" id="PF12775">
    <property type="entry name" value="AAA_7"/>
    <property type="match status" value="1"/>
</dbReference>
<evidence type="ECO:0000256" key="8">
    <source>
        <dbReference type="ARBA" id="ARBA00023017"/>
    </source>
</evidence>
<reference evidence="17" key="1">
    <citation type="journal article" date="2021" name="Genome Biol. Evol.">
        <title>A High-Quality Reference Genome for a Parasitic Bivalve with Doubly Uniparental Inheritance (Bivalvia: Unionida).</title>
        <authorList>
            <person name="Smith C.H."/>
        </authorList>
    </citation>
    <scope>NUCLEOTIDE SEQUENCE</scope>
    <source>
        <strain evidence="17">CHS0354</strain>
    </source>
</reference>
<dbReference type="Pfam" id="PF12780">
    <property type="entry name" value="AAA_8"/>
    <property type="match status" value="1"/>
</dbReference>
<dbReference type="Proteomes" id="UP001195483">
    <property type="component" value="Unassembled WGS sequence"/>
</dbReference>
<feature type="compositionally biased region" description="Polar residues" evidence="15">
    <location>
        <begin position="480"/>
        <end position="498"/>
    </location>
</feature>
<dbReference type="GO" id="GO:0051959">
    <property type="term" value="F:dynein light intermediate chain binding"/>
    <property type="evidence" value="ECO:0007669"/>
    <property type="project" value="InterPro"/>
</dbReference>
<dbReference type="InterPro" id="IPR042228">
    <property type="entry name" value="Dynein_linker_3"/>
</dbReference>
<feature type="compositionally biased region" description="Low complexity" evidence="15">
    <location>
        <begin position="1199"/>
        <end position="1209"/>
    </location>
</feature>
<dbReference type="Pfam" id="PF12774">
    <property type="entry name" value="AAA_6"/>
    <property type="match status" value="2"/>
</dbReference>
<dbReference type="Pfam" id="PF12781">
    <property type="entry name" value="AAA_9"/>
    <property type="match status" value="1"/>
</dbReference>
<dbReference type="GO" id="GO:0031514">
    <property type="term" value="C:motile cilium"/>
    <property type="evidence" value="ECO:0007669"/>
    <property type="project" value="UniProtKB-ARBA"/>
</dbReference>
<feature type="region of interest" description="Disordered" evidence="15">
    <location>
        <begin position="1199"/>
        <end position="1227"/>
    </location>
</feature>
<dbReference type="Pfam" id="PF17852">
    <property type="entry name" value="Dynein_AAA_lid"/>
    <property type="match status" value="1"/>
</dbReference>
<dbReference type="InterPro" id="IPR004273">
    <property type="entry name" value="Dynein_heavy_D6_P-loop"/>
</dbReference>
<dbReference type="GO" id="GO:0045505">
    <property type="term" value="F:dynein intermediate chain binding"/>
    <property type="evidence" value="ECO:0007669"/>
    <property type="project" value="InterPro"/>
</dbReference>
<evidence type="ECO:0000256" key="5">
    <source>
        <dbReference type="ARBA" id="ARBA00022737"/>
    </source>
</evidence>
<feature type="domain" description="AAA+ ATPase" evidence="16">
    <location>
        <begin position="2284"/>
        <end position="2424"/>
    </location>
</feature>
<evidence type="ECO:0000256" key="13">
    <source>
        <dbReference type="ARBA" id="ARBA00023273"/>
    </source>
</evidence>
<dbReference type="Gene3D" id="1.20.920.30">
    <property type="match status" value="1"/>
</dbReference>
<feature type="compositionally biased region" description="Low complexity" evidence="15">
    <location>
        <begin position="2671"/>
        <end position="2686"/>
    </location>
</feature>
<dbReference type="Pfam" id="PF03028">
    <property type="entry name" value="Dynein_heavy"/>
    <property type="match status" value="1"/>
</dbReference>
<dbReference type="PANTHER" id="PTHR46961">
    <property type="entry name" value="DYNEIN HEAVY CHAIN 1, AXONEMAL-LIKE PROTEIN"/>
    <property type="match status" value="1"/>
</dbReference>
<evidence type="ECO:0000256" key="6">
    <source>
        <dbReference type="ARBA" id="ARBA00022741"/>
    </source>
</evidence>
<protein>
    <recommendedName>
        <fullName evidence="16">AAA+ ATPase domain-containing protein</fullName>
    </recommendedName>
</protein>
<dbReference type="InterPro" id="IPR035706">
    <property type="entry name" value="AAA_9"/>
</dbReference>
<dbReference type="PANTHER" id="PTHR46961:SF15">
    <property type="entry name" value="AAA+ ATPASE DOMAIN-CONTAINING PROTEIN"/>
    <property type="match status" value="1"/>
</dbReference>
<feature type="region of interest" description="Disordered" evidence="15">
    <location>
        <begin position="465"/>
        <end position="500"/>
    </location>
</feature>
<dbReference type="InterPro" id="IPR035699">
    <property type="entry name" value="AAA_6"/>
</dbReference>
<organism evidence="17 18">
    <name type="scientific">Potamilus streckersoni</name>
    <dbReference type="NCBI Taxonomy" id="2493646"/>
    <lineage>
        <taxon>Eukaryota</taxon>
        <taxon>Metazoa</taxon>
        <taxon>Spiralia</taxon>
        <taxon>Lophotrochozoa</taxon>
        <taxon>Mollusca</taxon>
        <taxon>Bivalvia</taxon>
        <taxon>Autobranchia</taxon>
        <taxon>Heteroconchia</taxon>
        <taxon>Palaeoheterodonta</taxon>
        <taxon>Unionida</taxon>
        <taxon>Unionoidea</taxon>
        <taxon>Unionidae</taxon>
        <taxon>Ambleminae</taxon>
        <taxon>Lampsilini</taxon>
        <taxon>Potamilus</taxon>
    </lineage>
</organism>
<dbReference type="Pfam" id="PF18198">
    <property type="entry name" value="AAA_lid_11"/>
    <property type="match status" value="1"/>
</dbReference>
<feature type="compositionally biased region" description="Acidic residues" evidence="15">
    <location>
        <begin position="625"/>
        <end position="640"/>
    </location>
</feature>
<dbReference type="Gene3D" id="1.10.287.2620">
    <property type="match status" value="1"/>
</dbReference>